<dbReference type="RefSeq" id="WP_344487550.1">
    <property type="nucleotide sequence ID" value="NZ_BAAAQF010000010.1"/>
</dbReference>
<feature type="region of interest" description="Disordered" evidence="6">
    <location>
        <begin position="1"/>
        <end position="21"/>
    </location>
</feature>
<dbReference type="PANTHER" id="PTHR43046">
    <property type="entry name" value="GDP-MANNOSE MANNOSYL HYDROLASE"/>
    <property type="match status" value="1"/>
</dbReference>
<evidence type="ECO:0000256" key="5">
    <source>
        <dbReference type="RuleBase" id="RU003476"/>
    </source>
</evidence>
<protein>
    <recommendedName>
        <fullName evidence="7">Nudix hydrolase domain-containing protein</fullName>
    </recommendedName>
</protein>
<dbReference type="Gene3D" id="3.90.79.10">
    <property type="entry name" value="Nucleoside Triphosphate Pyrophosphohydrolase"/>
    <property type="match status" value="1"/>
</dbReference>
<comment type="caution">
    <text evidence="8">The sequence shown here is derived from an EMBL/GenBank/DDBJ whole genome shotgun (WGS) entry which is preliminary data.</text>
</comment>
<dbReference type="PROSITE" id="PS00893">
    <property type="entry name" value="NUDIX_BOX"/>
    <property type="match status" value="1"/>
</dbReference>
<evidence type="ECO:0000256" key="3">
    <source>
        <dbReference type="ARBA" id="ARBA00022801"/>
    </source>
</evidence>
<proteinExistence type="inferred from homology"/>
<dbReference type="Proteomes" id="UP001499851">
    <property type="component" value="Unassembled WGS sequence"/>
</dbReference>
<dbReference type="InterPro" id="IPR000086">
    <property type="entry name" value="NUDIX_hydrolase_dom"/>
</dbReference>
<reference evidence="8 9" key="1">
    <citation type="journal article" date="2019" name="Int. J. Syst. Evol. Microbiol.">
        <title>The Global Catalogue of Microorganisms (GCM) 10K type strain sequencing project: providing services to taxonomists for standard genome sequencing and annotation.</title>
        <authorList>
            <consortium name="The Broad Institute Genomics Platform"/>
            <consortium name="The Broad Institute Genome Sequencing Center for Infectious Disease"/>
            <person name="Wu L."/>
            <person name="Ma J."/>
        </authorList>
    </citation>
    <scope>NUCLEOTIDE SEQUENCE [LARGE SCALE GENOMIC DNA]</scope>
    <source>
        <strain evidence="8 9">JCM 16001</strain>
    </source>
</reference>
<evidence type="ECO:0000256" key="4">
    <source>
        <dbReference type="ARBA" id="ARBA00022842"/>
    </source>
</evidence>
<feature type="domain" description="Nudix hydrolase" evidence="7">
    <location>
        <begin position="23"/>
        <end position="174"/>
    </location>
</feature>
<dbReference type="PANTHER" id="PTHR43046:SF12">
    <property type="entry name" value="GDP-MANNOSE MANNOSYL HYDROLASE"/>
    <property type="match status" value="1"/>
</dbReference>
<dbReference type="PRINTS" id="PR00502">
    <property type="entry name" value="NUDIXFAMILY"/>
</dbReference>
<gene>
    <name evidence="8" type="ORF">GCM10009830_28920</name>
</gene>
<keyword evidence="4" id="KW-0460">Magnesium</keyword>
<keyword evidence="9" id="KW-1185">Reference proteome</keyword>
<dbReference type="InterPro" id="IPR020084">
    <property type="entry name" value="NUDIX_hydrolase_CS"/>
</dbReference>
<comment type="cofactor">
    <cofactor evidence="1">
        <name>Mg(2+)</name>
        <dbReference type="ChEBI" id="CHEBI:18420"/>
    </cofactor>
</comment>
<sequence length="174" mass="18870">MTIAEAPRPAARPEPDDPGRTTIRRRTARALVLDRRDRALLLHRDAKIRDVGDRYLHTPGGGLEPGETPAAAAARELGEELGLSVAPGDLGAPVATCYSLQQRIDTGAFVAADDTFFMLRADPAAIALPSPTHRWLDPDAMDAAPDRILPRGLPDLLRRLLAEGAPETPIHIRW</sequence>
<accession>A0ABN2H121</accession>
<evidence type="ECO:0000313" key="9">
    <source>
        <dbReference type="Proteomes" id="UP001499851"/>
    </source>
</evidence>
<dbReference type="PROSITE" id="PS51462">
    <property type="entry name" value="NUDIX"/>
    <property type="match status" value="1"/>
</dbReference>
<evidence type="ECO:0000313" key="8">
    <source>
        <dbReference type="EMBL" id="GAA1680103.1"/>
    </source>
</evidence>
<organism evidence="8 9">
    <name type="scientific">Glycomyces endophyticus</name>
    <dbReference type="NCBI Taxonomy" id="480996"/>
    <lineage>
        <taxon>Bacteria</taxon>
        <taxon>Bacillati</taxon>
        <taxon>Actinomycetota</taxon>
        <taxon>Actinomycetes</taxon>
        <taxon>Glycomycetales</taxon>
        <taxon>Glycomycetaceae</taxon>
        <taxon>Glycomyces</taxon>
    </lineage>
</organism>
<dbReference type="Pfam" id="PF00293">
    <property type="entry name" value="NUDIX"/>
    <property type="match status" value="1"/>
</dbReference>
<evidence type="ECO:0000256" key="2">
    <source>
        <dbReference type="ARBA" id="ARBA00005582"/>
    </source>
</evidence>
<evidence type="ECO:0000256" key="1">
    <source>
        <dbReference type="ARBA" id="ARBA00001946"/>
    </source>
</evidence>
<keyword evidence="3 5" id="KW-0378">Hydrolase</keyword>
<evidence type="ECO:0000259" key="7">
    <source>
        <dbReference type="PROSITE" id="PS51462"/>
    </source>
</evidence>
<dbReference type="InterPro" id="IPR020476">
    <property type="entry name" value="Nudix_hydrolase"/>
</dbReference>
<comment type="similarity">
    <text evidence="2 5">Belongs to the Nudix hydrolase family.</text>
</comment>
<name>A0ABN2H121_9ACTN</name>
<dbReference type="SUPFAM" id="SSF55811">
    <property type="entry name" value="Nudix"/>
    <property type="match status" value="1"/>
</dbReference>
<dbReference type="InterPro" id="IPR015797">
    <property type="entry name" value="NUDIX_hydrolase-like_dom_sf"/>
</dbReference>
<evidence type="ECO:0000256" key="6">
    <source>
        <dbReference type="SAM" id="MobiDB-lite"/>
    </source>
</evidence>
<dbReference type="EMBL" id="BAAAQF010000010">
    <property type="protein sequence ID" value="GAA1680103.1"/>
    <property type="molecule type" value="Genomic_DNA"/>
</dbReference>